<feature type="transmembrane region" description="Helical" evidence="1">
    <location>
        <begin position="59"/>
        <end position="77"/>
    </location>
</feature>
<protein>
    <submittedName>
        <fullName evidence="2">Uncharacterized protein</fullName>
    </submittedName>
</protein>
<keyword evidence="1" id="KW-0812">Transmembrane</keyword>
<keyword evidence="3" id="KW-1185">Reference proteome</keyword>
<gene>
    <name evidence="2" type="ORF">J3R30DRAFT_3551628</name>
</gene>
<keyword evidence="1" id="KW-0472">Membrane</keyword>
<dbReference type="Proteomes" id="UP001150266">
    <property type="component" value="Unassembled WGS sequence"/>
</dbReference>
<dbReference type="EMBL" id="JAOTPV010000033">
    <property type="protein sequence ID" value="KAJ4469209.1"/>
    <property type="molecule type" value="Genomic_DNA"/>
</dbReference>
<evidence type="ECO:0000313" key="2">
    <source>
        <dbReference type="EMBL" id="KAJ4469209.1"/>
    </source>
</evidence>
<reference evidence="2" key="1">
    <citation type="submission" date="2022-08" db="EMBL/GenBank/DDBJ databases">
        <title>A Global Phylogenomic Analysis of the Shiitake Genus Lentinula.</title>
        <authorList>
            <consortium name="DOE Joint Genome Institute"/>
            <person name="Sierra-Patev S."/>
            <person name="Min B."/>
            <person name="Naranjo-Ortiz M."/>
            <person name="Looney B."/>
            <person name="Konkel Z."/>
            <person name="Slot J.C."/>
            <person name="Sakamoto Y."/>
            <person name="Steenwyk J.L."/>
            <person name="Rokas A."/>
            <person name="Carro J."/>
            <person name="Camarero S."/>
            <person name="Ferreira P."/>
            <person name="Molpeceres G."/>
            <person name="Ruiz-Duenas F.J."/>
            <person name="Serrano A."/>
            <person name="Henrissat B."/>
            <person name="Drula E."/>
            <person name="Hughes K.W."/>
            <person name="Mata J.L."/>
            <person name="Ishikawa N.K."/>
            <person name="Vargas-Isla R."/>
            <person name="Ushijima S."/>
            <person name="Smith C.A."/>
            <person name="Ahrendt S."/>
            <person name="Andreopoulos W."/>
            <person name="He G."/>
            <person name="Labutti K."/>
            <person name="Lipzen A."/>
            <person name="Ng V."/>
            <person name="Riley R."/>
            <person name="Sandor L."/>
            <person name="Barry K."/>
            <person name="Martinez A.T."/>
            <person name="Xiao Y."/>
            <person name="Gibbons J.G."/>
            <person name="Terashima K."/>
            <person name="Grigoriev I.V."/>
            <person name="Hibbett D.S."/>
        </authorList>
    </citation>
    <scope>NUCLEOTIDE SEQUENCE</scope>
    <source>
        <strain evidence="2">JLM2183</strain>
    </source>
</reference>
<evidence type="ECO:0000256" key="1">
    <source>
        <dbReference type="SAM" id="Phobius"/>
    </source>
</evidence>
<comment type="caution">
    <text evidence="2">The sequence shown here is derived from an EMBL/GenBank/DDBJ whole genome shotgun (WGS) entry which is preliminary data.</text>
</comment>
<dbReference type="AlphaFoldDB" id="A0A9W9DGB3"/>
<sequence>MEVILTVHKASTRFIGKQHSYQDFRYVSLNYVFAGSMNSGFIPIPFLRDFQRLMTNLKHILLMAPFTFVHVLPAPILHP</sequence>
<name>A0A9W9DGB3_9AGAR</name>
<organism evidence="2 3">
    <name type="scientific">Lentinula aciculospora</name>
    <dbReference type="NCBI Taxonomy" id="153920"/>
    <lineage>
        <taxon>Eukaryota</taxon>
        <taxon>Fungi</taxon>
        <taxon>Dikarya</taxon>
        <taxon>Basidiomycota</taxon>
        <taxon>Agaricomycotina</taxon>
        <taxon>Agaricomycetes</taxon>
        <taxon>Agaricomycetidae</taxon>
        <taxon>Agaricales</taxon>
        <taxon>Marasmiineae</taxon>
        <taxon>Omphalotaceae</taxon>
        <taxon>Lentinula</taxon>
    </lineage>
</organism>
<proteinExistence type="predicted"/>
<accession>A0A9W9DGB3</accession>
<feature type="transmembrane region" description="Helical" evidence="1">
    <location>
        <begin position="29"/>
        <end position="47"/>
    </location>
</feature>
<evidence type="ECO:0000313" key="3">
    <source>
        <dbReference type="Proteomes" id="UP001150266"/>
    </source>
</evidence>
<keyword evidence="1" id="KW-1133">Transmembrane helix</keyword>